<dbReference type="EMBL" id="RZTZ01000020">
    <property type="protein sequence ID" value="RVT56995.1"/>
    <property type="molecule type" value="Genomic_DNA"/>
</dbReference>
<dbReference type="Proteomes" id="UP000288024">
    <property type="component" value="Unassembled WGS sequence"/>
</dbReference>
<dbReference type="GeneID" id="87620548"/>
<evidence type="ECO:0000313" key="2">
    <source>
        <dbReference type="EMBL" id="RVT56995.1"/>
    </source>
</evidence>
<evidence type="ECO:0000313" key="3">
    <source>
        <dbReference type="Proteomes" id="UP000288024"/>
    </source>
</evidence>
<sequence length="128" mass="14532">MLRDLPFTLWLMLMGILLIIVTGIYYQTNFKQDSIVLSLTETIRTTAIHNADNSSRIKPGELYISIQEFEKDFEERMSVNNNVKISDAATYKFEYLKNGNGAIKAIKVLIIDGTMKYQATAKVTISES</sequence>
<dbReference type="AlphaFoldDB" id="A0A437K3V6"/>
<keyword evidence="1" id="KW-1133">Transmembrane helix</keyword>
<feature type="transmembrane region" description="Helical" evidence="1">
    <location>
        <begin position="7"/>
        <end position="26"/>
    </location>
</feature>
<accession>A0A437K3V6</accession>
<dbReference type="RefSeq" id="WP_127742235.1">
    <property type="nucleotide sequence ID" value="NZ_CAJCKN010000031.1"/>
</dbReference>
<protein>
    <submittedName>
        <fullName evidence="2">Uncharacterized protein</fullName>
    </submittedName>
</protein>
<keyword evidence="1" id="KW-0472">Membrane</keyword>
<proteinExistence type="predicted"/>
<keyword evidence="3" id="KW-1185">Reference proteome</keyword>
<evidence type="ECO:0000256" key="1">
    <source>
        <dbReference type="SAM" id="Phobius"/>
    </source>
</evidence>
<keyword evidence="1" id="KW-0812">Transmembrane</keyword>
<organism evidence="2 3">
    <name type="scientific">Niallia taxi</name>
    <dbReference type="NCBI Taxonomy" id="2499688"/>
    <lineage>
        <taxon>Bacteria</taxon>
        <taxon>Bacillati</taxon>
        <taxon>Bacillota</taxon>
        <taxon>Bacilli</taxon>
        <taxon>Bacillales</taxon>
        <taxon>Bacillaceae</taxon>
        <taxon>Niallia</taxon>
    </lineage>
</organism>
<gene>
    <name evidence="2" type="ORF">EM808_25660</name>
</gene>
<name>A0A437K3V6_9BACI</name>
<comment type="caution">
    <text evidence="2">The sequence shown here is derived from an EMBL/GenBank/DDBJ whole genome shotgun (WGS) entry which is preliminary data.</text>
</comment>
<reference evidence="2 3" key="1">
    <citation type="submission" date="2019-01" db="EMBL/GenBank/DDBJ databases">
        <title>Bacillus sp. M5HDSG1-1, whole genome shotgun sequence.</title>
        <authorList>
            <person name="Tuo L."/>
        </authorList>
    </citation>
    <scope>NUCLEOTIDE SEQUENCE [LARGE SCALE GENOMIC DNA]</scope>
    <source>
        <strain evidence="2 3">M5HDSG1-1</strain>
    </source>
</reference>